<gene>
    <name evidence="1" type="ordered locus">KVU_1587</name>
</gene>
<evidence type="ECO:0000313" key="2">
    <source>
        <dbReference type="Proteomes" id="UP000000692"/>
    </source>
</evidence>
<dbReference type="AlphaFoldDB" id="F9YA15"/>
<evidence type="ECO:0000313" key="1">
    <source>
        <dbReference type="EMBL" id="AEM41426.1"/>
    </source>
</evidence>
<organism evidence="1 2">
    <name type="scientific">Ketogulonicigenium vulgare (strain WSH-001)</name>
    <dbReference type="NCBI Taxonomy" id="759362"/>
    <lineage>
        <taxon>Bacteria</taxon>
        <taxon>Pseudomonadati</taxon>
        <taxon>Pseudomonadota</taxon>
        <taxon>Alphaproteobacteria</taxon>
        <taxon>Rhodobacterales</taxon>
        <taxon>Roseobacteraceae</taxon>
        <taxon>Ketogulonicigenium</taxon>
    </lineage>
</organism>
<dbReference type="KEGG" id="kvl:KVU_1587"/>
<proteinExistence type="predicted"/>
<reference evidence="1 2" key="1">
    <citation type="journal article" date="2011" name="J. Bacteriol.">
        <title>Complete genome sequence of the industrial strain Ketogulonicigenium vulgare WSH-001.</title>
        <authorList>
            <person name="Liu L."/>
            <person name="Li Y."/>
            <person name="Zhang J."/>
            <person name="Zhou Z."/>
            <person name="Liu J."/>
            <person name="Li X."/>
            <person name="Zhou J."/>
            <person name="Du G."/>
            <person name="Wang L."/>
            <person name="Chen J."/>
        </authorList>
    </citation>
    <scope>NUCLEOTIDE SEQUENCE [LARGE SCALE GENOMIC DNA]</scope>
    <source>
        <strain evidence="1 2">WSH-001</strain>
    </source>
</reference>
<dbReference type="EMBL" id="CP002018">
    <property type="protein sequence ID" value="AEM41426.1"/>
    <property type="molecule type" value="Genomic_DNA"/>
</dbReference>
<protein>
    <submittedName>
        <fullName evidence="1">Uncharacterized protein</fullName>
    </submittedName>
</protein>
<keyword evidence="2" id="KW-1185">Reference proteome</keyword>
<sequence length="49" mass="5600">MAWLSPTPEELDACVAEHRILDREIQQLRRQAAATGPAPVWLRSQEEMV</sequence>
<dbReference type="HOGENOM" id="CLU_3136638_0_0_5"/>
<dbReference type="Proteomes" id="UP000000692">
    <property type="component" value="Chromosome"/>
</dbReference>
<accession>F9YA15</accession>
<name>F9YA15_KETVW</name>
<dbReference type="PATRIC" id="fig|759362.5.peg.1637"/>